<dbReference type="PRINTS" id="PR00705">
    <property type="entry name" value="PAPAIN"/>
</dbReference>
<feature type="domain" description="Cathepsin propeptide inhibitor" evidence="7">
    <location>
        <begin position="41"/>
        <end position="98"/>
    </location>
</feature>
<dbReference type="OrthoDB" id="190265at2759"/>
<dbReference type="eggNOG" id="KOG1543">
    <property type="taxonomic scope" value="Eukaryota"/>
</dbReference>
<dbReference type="PANTHER" id="PTHR12411">
    <property type="entry name" value="CYSTEINE PROTEASE FAMILY C1-RELATED"/>
    <property type="match status" value="1"/>
</dbReference>
<evidence type="ECO:0000256" key="2">
    <source>
        <dbReference type="ARBA" id="ARBA00023145"/>
    </source>
</evidence>
<dbReference type="GO" id="GO:0008234">
    <property type="term" value="F:cysteine-type peptidase activity"/>
    <property type="evidence" value="ECO:0007669"/>
    <property type="project" value="InterPro"/>
</dbReference>
<accession>Q23VA2</accession>
<reference evidence="9" key="1">
    <citation type="journal article" date="2006" name="PLoS Biol.">
        <title>Macronuclear genome sequence of the ciliate Tetrahymena thermophila, a model eukaryote.</title>
        <authorList>
            <person name="Eisen J.A."/>
            <person name="Coyne R.S."/>
            <person name="Wu M."/>
            <person name="Wu D."/>
            <person name="Thiagarajan M."/>
            <person name="Wortman J.R."/>
            <person name="Badger J.H."/>
            <person name="Ren Q."/>
            <person name="Amedeo P."/>
            <person name="Jones K.M."/>
            <person name="Tallon L.J."/>
            <person name="Delcher A.L."/>
            <person name="Salzberg S.L."/>
            <person name="Silva J.C."/>
            <person name="Haas B.J."/>
            <person name="Majoros W.H."/>
            <person name="Farzad M."/>
            <person name="Carlton J.M."/>
            <person name="Smith R.K. Jr."/>
            <person name="Garg J."/>
            <person name="Pearlman R.E."/>
            <person name="Karrer K.M."/>
            <person name="Sun L."/>
            <person name="Manning G."/>
            <person name="Elde N.C."/>
            <person name="Turkewitz A.P."/>
            <person name="Asai D.J."/>
            <person name="Wilkes D.E."/>
            <person name="Wang Y."/>
            <person name="Cai H."/>
            <person name="Collins K."/>
            <person name="Stewart B.A."/>
            <person name="Lee S.R."/>
            <person name="Wilamowska K."/>
            <person name="Weinberg Z."/>
            <person name="Ruzzo W.L."/>
            <person name="Wloga D."/>
            <person name="Gaertig J."/>
            <person name="Frankel J."/>
            <person name="Tsao C.-C."/>
            <person name="Gorovsky M.A."/>
            <person name="Keeling P.J."/>
            <person name="Waller R.F."/>
            <person name="Patron N.J."/>
            <person name="Cherry J.M."/>
            <person name="Stover N.A."/>
            <person name="Krieger C.J."/>
            <person name="del Toro C."/>
            <person name="Ryder H.F."/>
            <person name="Williamson S.C."/>
            <person name="Barbeau R.A."/>
            <person name="Hamilton E.P."/>
            <person name="Orias E."/>
        </authorList>
    </citation>
    <scope>NUCLEOTIDE SEQUENCE [LARGE SCALE GENOMIC DNA]</scope>
    <source>
        <strain evidence="9">SB210</strain>
    </source>
</reference>
<evidence type="ECO:0000259" key="7">
    <source>
        <dbReference type="SMART" id="SM00848"/>
    </source>
</evidence>
<evidence type="ECO:0000313" key="8">
    <source>
        <dbReference type="EMBL" id="EAS00456.1"/>
    </source>
</evidence>
<evidence type="ECO:0000256" key="3">
    <source>
        <dbReference type="ARBA" id="ARBA00023157"/>
    </source>
</evidence>
<dbReference type="InterPro" id="IPR038765">
    <property type="entry name" value="Papain-like_cys_pep_sf"/>
</dbReference>
<sequence>MKFQNILIGLLFLSSCLAQLISQKHSNSKLSSVQIKDLLDFNQWKYNHGKNYFNADEANFRQVIYLLNLQKFNEHNSNPNHSYKVGTNQFSDLSQEEFESLILNPFLSQDFHHRFLDSNNDKNLNKNSNHTSTNNNNNNSKNQNNTHTKNNTHTGNSNNKTNTVPVNPTTPTDPLKVVPQSVDWRLQGKVSPVKNQGQCGACWAFSATGLAESVNLMRNNTLQQYSEQELIDCTYKIYSTNYFNQGCDGGWAANGMNYIQQKGVFSESDYPYSASLGTCNNATSATRQKAFFAKDSIYFYTWNSNKTNELQYAVSTQPISVQVDATFWNSYSSGVFNNCSTDNWTVNHAPLLVGYTKEGNWIVKNSWGTNWGQNGYIILAPGNTCNITKAPLGSTI</sequence>
<dbReference type="CDD" id="cd02248">
    <property type="entry name" value="Peptidase_C1A"/>
    <property type="match status" value="1"/>
</dbReference>
<evidence type="ECO:0000313" key="9">
    <source>
        <dbReference type="Proteomes" id="UP000009168"/>
    </source>
</evidence>
<dbReference type="RefSeq" id="XP_001020701.1">
    <property type="nucleotide sequence ID" value="XM_001020701.1"/>
</dbReference>
<dbReference type="SMART" id="SM00848">
    <property type="entry name" value="Inhibitor_I29"/>
    <property type="match status" value="1"/>
</dbReference>
<dbReference type="SMART" id="SM00645">
    <property type="entry name" value="Pept_C1"/>
    <property type="match status" value="1"/>
</dbReference>
<dbReference type="AlphaFoldDB" id="Q23VA2"/>
<dbReference type="PROSITE" id="PS00139">
    <property type="entry name" value="THIOL_PROTEASE_CYS"/>
    <property type="match status" value="1"/>
</dbReference>
<dbReference type="Pfam" id="PF08246">
    <property type="entry name" value="Inhibitor_I29"/>
    <property type="match status" value="1"/>
</dbReference>
<evidence type="ECO:0000256" key="4">
    <source>
        <dbReference type="SAM" id="MobiDB-lite"/>
    </source>
</evidence>
<dbReference type="Gene3D" id="3.90.70.10">
    <property type="entry name" value="Cysteine proteinases"/>
    <property type="match status" value="1"/>
</dbReference>
<name>Q23VA2_TETTS</name>
<keyword evidence="3" id="KW-1015">Disulfide bond</keyword>
<keyword evidence="2" id="KW-0865">Zymogen</keyword>
<keyword evidence="8" id="KW-0378">Hydrolase</keyword>
<dbReference type="GO" id="GO:0006508">
    <property type="term" value="P:proteolysis"/>
    <property type="evidence" value="ECO:0007669"/>
    <property type="project" value="UniProtKB-KW"/>
</dbReference>
<dbReference type="InterPro" id="IPR013201">
    <property type="entry name" value="Prot_inhib_I29"/>
</dbReference>
<dbReference type="HOGENOM" id="CLU_012184_1_3_1"/>
<evidence type="ECO:0000256" key="1">
    <source>
        <dbReference type="ARBA" id="ARBA00008455"/>
    </source>
</evidence>
<dbReference type="InterPro" id="IPR000169">
    <property type="entry name" value="Pept_cys_AS"/>
</dbReference>
<dbReference type="InterPro" id="IPR013128">
    <property type="entry name" value="Peptidase_C1A"/>
</dbReference>
<dbReference type="InterPro" id="IPR000668">
    <property type="entry name" value="Peptidase_C1A_C"/>
</dbReference>
<proteinExistence type="inferred from homology"/>
<protein>
    <submittedName>
        <fullName evidence="8">Papain family cysteine protease</fullName>
    </submittedName>
</protein>
<feature type="chain" id="PRO_5018733088" evidence="5">
    <location>
        <begin position="19"/>
        <end position="396"/>
    </location>
</feature>
<dbReference type="Pfam" id="PF00112">
    <property type="entry name" value="Peptidase_C1"/>
    <property type="match status" value="1"/>
</dbReference>
<keyword evidence="8" id="KW-0645">Protease</keyword>
<dbReference type="SUPFAM" id="SSF54001">
    <property type="entry name" value="Cysteine proteinases"/>
    <property type="match status" value="1"/>
</dbReference>
<dbReference type="KEGG" id="tet:TTHERM_01359470"/>
<dbReference type="InterPro" id="IPR039417">
    <property type="entry name" value="Peptidase_C1A_papain-like"/>
</dbReference>
<dbReference type="InParanoid" id="Q23VA2"/>
<evidence type="ECO:0000259" key="6">
    <source>
        <dbReference type="SMART" id="SM00645"/>
    </source>
</evidence>
<comment type="similarity">
    <text evidence="1">Belongs to the peptidase C1 family.</text>
</comment>
<feature type="domain" description="Peptidase C1A papain C-terminal" evidence="6">
    <location>
        <begin position="178"/>
        <end position="395"/>
    </location>
</feature>
<dbReference type="OMA" id="NCESNAN"/>
<dbReference type="Proteomes" id="UP000009168">
    <property type="component" value="Unassembled WGS sequence"/>
</dbReference>
<feature type="region of interest" description="Disordered" evidence="4">
    <location>
        <begin position="118"/>
        <end position="176"/>
    </location>
</feature>
<dbReference type="GeneID" id="7826997"/>
<evidence type="ECO:0000256" key="5">
    <source>
        <dbReference type="SAM" id="SignalP"/>
    </source>
</evidence>
<dbReference type="EMBL" id="GG662615">
    <property type="protein sequence ID" value="EAS00456.1"/>
    <property type="molecule type" value="Genomic_DNA"/>
</dbReference>
<feature type="signal peptide" evidence="5">
    <location>
        <begin position="1"/>
        <end position="18"/>
    </location>
</feature>
<organism evidence="8 9">
    <name type="scientific">Tetrahymena thermophila (strain SB210)</name>
    <dbReference type="NCBI Taxonomy" id="312017"/>
    <lineage>
        <taxon>Eukaryota</taxon>
        <taxon>Sar</taxon>
        <taxon>Alveolata</taxon>
        <taxon>Ciliophora</taxon>
        <taxon>Intramacronucleata</taxon>
        <taxon>Oligohymenophorea</taxon>
        <taxon>Hymenostomatida</taxon>
        <taxon>Tetrahymenina</taxon>
        <taxon>Tetrahymenidae</taxon>
        <taxon>Tetrahymena</taxon>
    </lineage>
</organism>
<keyword evidence="5" id="KW-0732">Signal</keyword>
<dbReference type="MEROPS" id="C01.A54"/>
<dbReference type="PROSITE" id="PS51257">
    <property type="entry name" value="PROKAR_LIPOPROTEIN"/>
    <property type="match status" value="1"/>
</dbReference>
<dbReference type="Gene3D" id="1.10.287.2250">
    <property type="match status" value="1"/>
</dbReference>
<feature type="compositionally biased region" description="Low complexity" evidence="4">
    <location>
        <begin position="125"/>
        <end position="174"/>
    </location>
</feature>
<gene>
    <name evidence="8" type="ORF">TTHERM_01359470</name>
</gene>
<keyword evidence="9" id="KW-1185">Reference proteome</keyword>
<dbReference type="STRING" id="312017.Q23VA2"/>